<keyword evidence="6" id="KW-0190">Covalent protein-DNA linkage</keyword>
<dbReference type="SUPFAM" id="SSF143081">
    <property type="entry name" value="BB1717-like"/>
    <property type="match status" value="1"/>
</dbReference>
<evidence type="ECO:0000256" key="8">
    <source>
        <dbReference type="ARBA" id="ARBA00023239"/>
    </source>
</evidence>
<dbReference type="GO" id="GO:0016829">
    <property type="term" value="F:lyase activity"/>
    <property type="evidence" value="ECO:0007669"/>
    <property type="project" value="UniProtKB-KW"/>
</dbReference>
<dbReference type="GO" id="GO:0106300">
    <property type="term" value="P:protein-DNA covalent cross-linking repair"/>
    <property type="evidence" value="ECO:0007669"/>
    <property type="project" value="InterPro"/>
</dbReference>
<keyword evidence="7" id="KW-0238">DNA-binding</keyword>
<keyword evidence="3" id="KW-0645">Protease</keyword>
<dbReference type="Proteomes" id="UP000663845">
    <property type="component" value="Unassembled WGS sequence"/>
</dbReference>
<name>A0A814FS62_9BILA</name>
<dbReference type="EMBL" id="CAJNOG010000130">
    <property type="protein sequence ID" value="CAF0986003.1"/>
    <property type="molecule type" value="Genomic_DNA"/>
</dbReference>
<dbReference type="GO" id="GO:0008233">
    <property type="term" value="F:peptidase activity"/>
    <property type="evidence" value="ECO:0007669"/>
    <property type="project" value="UniProtKB-KW"/>
</dbReference>
<reference evidence="12" key="1">
    <citation type="submission" date="2021-02" db="EMBL/GenBank/DDBJ databases">
        <authorList>
            <person name="Nowell W R."/>
        </authorList>
    </citation>
    <scope>NUCLEOTIDE SEQUENCE</scope>
</reference>
<evidence type="ECO:0000256" key="7">
    <source>
        <dbReference type="ARBA" id="ARBA00023125"/>
    </source>
</evidence>
<evidence type="ECO:0000256" key="1">
    <source>
        <dbReference type="ARBA" id="ARBA00008136"/>
    </source>
</evidence>
<protein>
    <recommendedName>
        <fullName evidence="2">Abasic site processing protein HMCES</fullName>
    </recommendedName>
    <alternativeName>
        <fullName evidence="9">Embryonic stem cell-specific 5-hydroxymethylcytosine-binding protein</fullName>
    </alternativeName>
    <alternativeName>
        <fullName evidence="10">Peptidase HMCES</fullName>
    </alternativeName>
    <alternativeName>
        <fullName evidence="11">SRAP domain-containing protein 1</fullName>
    </alternativeName>
</protein>
<evidence type="ECO:0000256" key="10">
    <source>
        <dbReference type="ARBA" id="ARBA00030898"/>
    </source>
</evidence>
<evidence type="ECO:0000256" key="5">
    <source>
        <dbReference type="ARBA" id="ARBA00022801"/>
    </source>
</evidence>
<dbReference type="PANTHER" id="PTHR13604:SF0">
    <property type="entry name" value="ABASIC SITE PROCESSING PROTEIN HMCES"/>
    <property type="match status" value="1"/>
</dbReference>
<dbReference type="GO" id="GO:0003697">
    <property type="term" value="F:single-stranded DNA binding"/>
    <property type="evidence" value="ECO:0007669"/>
    <property type="project" value="InterPro"/>
</dbReference>
<evidence type="ECO:0000256" key="11">
    <source>
        <dbReference type="ARBA" id="ARBA00031130"/>
    </source>
</evidence>
<evidence type="ECO:0000256" key="6">
    <source>
        <dbReference type="ARBA" id="ARBA00023124"/>
    </source>
</evidence>
<dbReference type="Gene3D" id="3.90.1680.10">
    <property type="entry name" value="SOS response associated peptidase-like"/>
    <property type="match status" value="1"/>
</dbReference>
<evidence type="ECO:0000313" key="13">
    <source>
        <dbReference type="Proteomes" id="UP000663845"/>
    </source>
</evidence>
<sequence>MCGRFACGLSPDVVRRLSTYMHSQTNEKIIPPFIDLMPSTRSFRPSWNLSPTSTCLCLISAKHLDETEDSSTRVLCSMRWSLVQHYYKGNLSEFKPVLNNCRSETIDEKPTFKRPLRNGQRCVVLAEGFFEWKKNVSKMPYFIYQSQPFLNEKRYPNINVDKVLENNEKKLPLLAMAGLFDINQNCENEPLYSCTICTVNASESMQTVHVRMPAILSSQQEIDEWLDFGRYKAEEVIPLLVPHDDIQMYRVTPNVGSTRVNNMHNIRPMNIDKENKTLSNNLNTLDSFVIKKAPSKYFNDHVLKDESNKPLSHKRTQGAIDDYMYKESKPSVKRFKK</sequence>
<dbReference type="InterPro" id="IPR036590">
    <property type="entry name" value="SRAP-like"/>
</dbReference>
<gene>
    <name evidence="12" type="ORF">JYZ213_LOCUS15193</name>
</gene>
<dbReference type="InterPro" id="IPR003738">
    <property type="entry name" value="SRAP"/>
</dbReference>
<evidence type="ECO:0000313" key="12">
    <source>
        <dbReference type="EMBL" id="CAF0986003.1"/>
    </source>
</evidence>
<evidence type="ECO:0000256" key="3">
    <source>
        <dbReference type="ARBA" id="ARBA00022670"/>
    </source>
</evidence>
<evidence type="ECO:0000256" key="2">
    <source>
        <dbReference type="ARBA" id="ARBA00015888"/>
    </source>
</evidence>
<evidence type="ECO:0000256" key="4">
    <source>
        <dbReference type="ARBA" id="ARBA00022763"/>
    </source>
</evidence>
<dbReference type="AlphaFoldDB" id="A0A814FS62"/>
<keyword evidence="4" id="KW-0227">DNA damage</keyword>
<dbReference type="GO" id="GO:0006508">
    <property type="term" value="P:proteolysis"/>
    <property type="evidence" value="ECO:0007669"/>
    <property type="project" value="UniProtKB-KW"/>
</dbReference>
<keyword evidence="8" id="KW-0456">Lyase</keyword>
<comment type="caution">
    <text evidence="12">The sequence shown here is derived from an EMBL/GenBank/DDBJ whole genome shotgun (WGS) entry which is preliminary data.</text>
</comment>
<proteinExistence type="inferred from homology"/>
<keyword evidence="5" id="KW-0378">Hydrolase</keyword>
<organism evidence="12 13">
    <name type="scientific">Adineta steineri</name>
    <dbReference type="NCBI Taxonomy" id="433720"/>
    <lineage>
        <taxon>Eukaryota</taxon>
        <taxon>Metazoa</taxon>
        <taxon>Spiralia</taxon>
        <taxon>Gnathifera</taxon>
        <taxon>Rotifera</taxon>
        <taxon>Eurotatoria</taxon>
        <taxon>Bdelloidea</taxon>
        <taxon>Adinetida</taxon>
        <taxon>Adinetidae</taxon>
        <taxon>Adineta</taxon>
    </lineage>
</organism>
<dbReference type="Pfam" id="PF02586">
    <property type="entry name" value="SRAP"/>
    <property type="match status" value="1"/>
</dbReference>
<dbReference type="PANTHER" id="PTHR13604">
    <property type="entry name" value="DC12-RELATED"/>
    <property type="match status" value="1"/>
</dbReference>
<comment type="similarity">
    <text evidence="1">Belongs to the SOS response-associated peptidase family.</text>
</comment>
<accession>A0A814FS62</accession>
<evidence type="ECO:0000256" key="9">
    <source>
        <dbReference type="ARBA" id="ARBA00030390"/>
    </source>
</evidence>